<keyword evidence="5 12" id="KW-0004">4Fe-4S</keyword>
<comment type="cofactor">
    <cofactor evidence="12">
        <name>[3Fe-4S] cluster</name>
        <dbReference type="ChEBI" id="CHEBI:21137"/>
    </cofactor>
    <text evidence="12">Binds 1 [3Fe-4S] cluster.</text>
</comment>
<dbReference type="InterPro" id="IPR054830">
    <property type="entry name" value="FdxA_Actino"/>
</dbReference>
<dbReference type="InterPro" id="IPR000813">
    <property type="entry name" value="7Fe_ferredoxin"/>
</dbReference>
<evidence type="ECO:0000256" key="4">
    <source>
        <dbReference type="ARBA" id="ARBA00022448"/>
    </source>
</evidence>
<dbReference type="Gene3D" id="3.30.70.20">
    <property type="match status" value="1"/>
</dbReference>
<feature type="domain" description="4Fe-4S ferredoxin-type" evidence="13">
    <location>
        <begin position="31"/>
        <end position="60"/>
    </location>
</feature>
<comment type="caution">
    <text evidence="14">The sequence shown here is derived from an EMBL/GenBank/DDBJ whole genome shotgun (WGS) entry which is preliminary data.</text>
</comment>
<dbReference type="RefSeq" id="WP_345413626.1">
    <property type="nucleotide sequence ID" value="NZ_BAABGT010000019.1"/>
</dbReference>
<keyword evidence="7" id="KW-0677">Repeat</keyword>
<keyword evidence="10 12" id="KW-0411">Iron-sulfur</keyword>
<dbReference type="NCBIfam" id="NF045480">
    <property type="entry name" value="FdxA_Actino"/>
    <property type="match status" value="1"/>
</dbReference>
<evidence type="ECO:0000256" key="11">
    <source>
        <dbReference type="ARBA" id="ARBA00023291"/>
    </source>
</evidence>
<dbReference type="EMBL" id="BAABGT010000019">
    <property type="protein sequence ID" value="GAA4540182.1"/>
    <property type="molecule type" value="Genomic_DNA"/>
</dbReference>
<evidence type="ECO:0000256" key="1">
    <source>
        <dbReference type="ARBA" id="ARBA00001966"/>
    </source>
</evidence>
<keyword evidence="15" id="KW-1185">Reference proteome</keyword>
<sequence length="117" mass="12322">MPYFIAGPCIDVMDKACTEVCPVDCIYEGARKLYINPDECIDCGACEPACPVEAITSTDSAGSSDERFAADNALFFSGLLPGRDEPIGMPGGADEIGPVGVDTELVRAEADRESVEP</sequence>
<protein>
    <recommendedName>
        <fullName evidence="3 12">Ferredoxin</fullName>
    </recommendedName>
</protein>
<evidence type="ECO:0000256" key="12">
    <source>
        <dbReference type="RuleBase" id="RU365098"/>
    </source>
</evidence>
<gene>
    <name evidence="14" type="ORF">GCM10023175_12500</name>
</gene>
<dbReference type="PANTHER" id="PTHR42859:SF2">
    <property type="entry name" value="FERREDOXIN"/>
    <property type="match status" value="1"/>
</dbReference>
<keyword evidence="9 12" id="KW-0408">Iron</keyword>
<name>A0ABP8RJB9_9PSEU</name>
<evidence type="ECO:0000256" key="5">
    <source>
        <dbReference type="ARBA" id="ARBA00022485"/>
    </source>
</evidence>
<evidence type="ECO:0000256" key="3">
    <source>
        <dbReference type="ARBA" id="ARBA00013529"/>
    </source>
</evidence>
<comment type="function">
    <text evidence="2 12">Ferredoxins are iron-sulfur proteins that transfer electrons in a wide variety of metabolic reactions.</text>
</comment>
<evidence type="ECO:0000256" key="2">
    <source>
        <dbReference type="ARBA" id="ARBA00003532"/>
    </source>
</evidence>
<reference evidence="15" key="1">
    <citation type="journal article" date="2019" name="Int. J. Syst. Evol. Microbiol.">
        <title>The Global Catalogue of Microorganisms (GCM) 10K type strain sequencing project: providing services to taxonomists for standard genome sequencing and annotation.</title>
        <authorList>
            <consortium name="The Broad Institute Genomics Platform"/>
            <consortium name="The Broad Institute Genome Sequencing Center for Infectious Disease"/>
            <person name="Wu L."/>
            <person name="Ma J."/>
        </authorList>
    </citation>
    <scope>NUCLEOTIDE SEQUENCE [LARGE SCALE GENOMIC DNA]</scope>
    <source>
        <strain evidence="15">JCM 17906</strain>
    </source>
</reference>
<evidence type="ECO:0000256" key="9">
    <source>
        <dbReference type="ARBA" id="ARBA00023004"/>
    </source>
</evidence>
<evidence type="ECO:0000256" key="6">
    <source>
        <dbReference type="ARBA" id="ARBA00022723"/>
    </source>
</evidence>
<evidence type="ECO:0000256" key="8">
    <source>
        <dbReference type="ARBA" id="ARBA00022982"/>
    </source>
</evidence>
<dbReference type="Pfam" id="PF00037">
    <property type="entry name" value="Fer4"/>
    <property type="match status" value="1"/>
</dbReference>
<comment type="cofactor">
    <cofactor evidence="1 12">
        <name>[4Fe-4S] cluster</name>
        <dbReference type="ChEBI" id="CHEBI:49883"/>
    </cofactor>
</comment>
<accession>A0ABP8RJB9</accession>
<dbReference type="PROSITE" id="PS00198">
    <property type="entry name" value="4FE4S_FER_1"/>
    <property type="match status" value="1"/>
</dbReference>
<keyword evidence="6 12" id="KW-0479">Metal-binding</keyword>
<keyword evidence="11 12" id="KW-0003">3Fe-4S</keyword>
<dbReference type="SUPFAM" id="SSF54862">
    <property type="entry name" value="4Fe-4S ferredoxins"/>
    <property type="match status" value="1"/>
</dbReference>
<evidence type="ECO:0000256" key="7">
    <source>
        <dbReference type="ARBA" id="ARBA00022737"/>
    </source>
</evidence>
<organism evidence="14 15">
    <name type="scientific">Pseudonocardia xishanensis</name>
    <dbReference type="NCBI Taxonomy" id="630995"/>
    <lineage>
        <taxon>Bacteria</taxon>
        <taxon>Bacillati</taxon>
        <taxon>Actinomycetota</taxon>
        <taxon>Actinomycetes</taxon>
        <taxon>Pseudonocardiales</taxon>
        <taxon>Pseudonocardiaceae</taxon>
        <taxon>Pseudonocardia</taxon>
    </lineage>
</organism>
<evidence type="ECO:0000313" key="15">
    <source>
        <dbReference type="Proteomes" id="UP001501598"/>
    </source>
</evidence>
<proteinExistence type="predicted"/>
<evidence type="ECO:0000256" key="10">
    <source>
        <dbReference type="ARBA" id="ARBA00023014"/>
    </source>
</evidence>
<keyword evidence="4 12" id="KW-0813">Transport</keyword>
<dbReference type="InterPro" id="IPR050294">
    <property type="entry name" value="RnfB_subfamily"/>
</dbReference>
<dbReference type="InterPro" id="IPR017896">
    <property type="entry name" value="4Fe4S_Fe-S-bd"/>
</dbReference>
<keyword evidence="8 12" id="KW-0249">Electron transport</keyword>
<dbReference type="Proteomes" id="UP001501598">
    <property type="component" value="Unassembled WGS sequence"/>
</dbReference>
<evidence type="ECO:0000313" key="14">
    <source>
        <dbReference type="EMBL" id="GAA4540182.1"/>
    </source>
</evidence>
<dbReference type="PROSITE" id="PS51379">
    <property type="entry name" value="4FE4S_FER_2"/>
    <property type="match status" value="1"/>
</dbReference>
<dbReference type="InterPro" id="IPR017900">
    <property type="entry name" value="4Fe4S_Fe_S_CS"/>
</dbReference>
<evidence type="ECO:0000259" key="13">
    <source>
        <dbReference type="PROSITE" id="PS51379"/>
    </source>
</evidence>
<dbReference type="PRINTS" id="PR00354">
    <property type="entry name" value="7FE8SFRDOXIN"/>
</dbReference>
<dbReference type="PANTHER" id="PTHR42859">
    <property type="entry name" value="OXIDOREDUCTASE"/>
    <property type="match status" value="1"/>
</dbReference>